<dbReference type="Gene3D" id="3.20.20.140">
    <property type="entry name" value="Metal-dependent hydrolases"/>
    <property type="match status" value="1"/>
</dbReference>
<dbReference type="UniPathway" id="UPA00070">
    <property type="reaction ID" value="UER00117"/>
</dbReference>
<dbReference type="EMBL" id="ACEC01000052">
    <property type="protein sequence ID" value="EEG30787.1"/>
    <property type="molecule type" value="Genomic_DNA"/>
</dbReference>
<feature type="binding site" evidence="7">
    <location>
        <begin position="52"/>
        <end position="54"/>
    </location>
    <ligand>
        <name>substrate</name>
    </ligand>
</feature>
<evidence type="ECO:0000259" key="8">
    <source>
        <dbReference type="Pfam" id="PF07969"/>
    </source>
</evidence>
<dbReference type="SUPFAM" id="SSF51556">
    <property type="entry name" value="Metallo-dependent hydrolases"/>
    <property type="match status" value="1"/>
</dbReference>
<dbReference type="Gene3D" id="2.30.40.10">
    <property type="entry name" value="Urease, subunit C, domain 1"/>
    <property type="match status" value="1"/>
</dbReference>
<dbReference type="PANTHER" id="PTHR43668">
    <property type="entry name" value="ALLANTOINASE"/>
    <property type="match status" value="1"/>
</dbReference>
<dbReference type="PROSITE" id="PS00482">
    <property type="entry name" value="DIHYDROOROTASE_1"/>
    <property type="match status" value="1"/>
</dbReference>
<dbReference type="GO" id="GO:0044205">
    <property type="term" value="P:'de novo' UMP biosynthetic process"/>
    <property type="evidence" value="ECO:0007669"/>
    <property type="project" value="UniProtKB-UniRule"/>
</dbReference>
<evidence type="ECO:0000256" key="2">
    <source>
        <dbReference type="ARBA" id="ARBA00010286"/>
    </source>
</evidence>
<gene>
    <name evidence="7" type="primary">pyrC</name>
    <name evidence="10" type="ORF">CLOSTMETH_01542</name>
</gene>
<dbReference type="InterPro" id="IPR011059">
    <property type="entry name" value="Metal-dep_hydrolase_composite"/>
</dbReference>
<evidence type="ECO:0000256" key="3">
    <source>
        <dbReference type="ARBA" id="ARBA00022723"/>
    </source>
</evidence>
<dbReference type="SUPFAM" id="SSF51338">
    <property type="entry name" value="Composite domain of metallo-dependent hydrolases"/>
    <property type="match status" value="1"/>
</dbReference>
<keyword evidence="11" id="KW-1185">Reference proteome</keyword>
<sequence length="415" mass="44708">MIVADHSVEQKDILIEDQEIIKVGKGLSDPADKVIDLHGLAVFPGLVDMHVHLRDPGLTYKSDIYTGCCAAAAGGVTSVACMPNTKPAIDSPETIQYIVDKASTAKARVYPIASVTKGLEGSELVDFAALKEAGAVAFSDDGRPVENAAYLQRAMEAADKLGTRVISHCEDLAIIDGGIINKGQVSEQLGVKGMDRTSEDSITAREIAIAAATHTPIHIAHVSTRGSVALIRDAKRRGVRVTAETCPHYFILTEEQLLKKDADYRMNPPLREEKDRQAIVEGIIDGTIDCIVTDHAPHAPKEKLDFETAPNGVIGLETSMAATLTSLYHTGRLTLERIAQLMSGNPARILGIPGGQIAPGRDADIAVVNLHHKWTVDPDKLHSKSKNTVFKGMTFTGKPVMTICRGEIVYNELDQ</sequence>
<comment type="pathway">
    <text evidence="7">Pyrimidine metabolism; UMP biosynthesis via de novo pathway; (S)-dihydroorotate from bicarbonate: step 3/3.</text>
</comment>
<evidence type="ECO:0000259" key="9">
    <source>
        <dbReference type="Pfam" id="PF12890"/>
    </source>
</evidence>
<dbReference type="NCBIfam" id="TIGR00857">
    <property type="entry name" value="pyrC_multi"/>
    <property type="match status" value="1"/>
</dbReference>
<accession>C0ECH1</accession>
<organism evidence="10 11">
    <name type="scientific">[Clostridium] methylpentosum DSM 5476</name>
    <dbReference type="NCBI Taxonomy" id="537013"/>
    <lineage>
        <taxon>Bacteria</taxon>
        <taxon>Bacillati</taxon>
        <taxon>Bacillota</taxon>
        <taxon>Clostridia</taxon>
        <taxon>Eubacteriales</taxon>
        <taxon>Oscillospiraceae</taxon>
        <taxon>Oscillospiraceae incertae sedis</taxon>
    </lineage>
</organism>
<dbReference type="InterPro" id="IPR050138">
    <property type="entry name" value="DHOase/Allantoinase_Hydrolase"/>
</dbReference>
<dbReference type="HAMAP" id="MF_00220_B">
    <property type="entry name" value="PyrC_classI_B"/>
    <property type="match status" value="1"/>
</dbReference>
<dbReference type="PROSITE" id="PS00483">
    <property type="entry name" value="DIHYDROOROTASE_2"/>
    <property type="match status" value="1"/>
</dbReference>
<dbReference type="GO" id="GO:0008270">
    <property type="term" value="F:zinc ion binding"/>
    <property type="evidence" value="ECO:0007669"/>
    <property type="project" value="UniProtKB-UniRule"/>
</dbReference>
<dbReference type="GO" id="GO:0006145">
    <property type="term" value="P:purine nucleobase catabolic process"/>
    <property type="evidence" value="ECO:0007669"/>
    <property type="project" value="TreeGrafter"/>
</dbReference>
<evidence type="ECO:0000256" key="6">
    <source>
        <dbReference type="ARBA" id="ARBA00022975"/>
    </source>
</evidence>
<evidence type="ECO:0000313" key="11">
    <source>
        <dbReference type="Proteomes" id="UP000003340"/>
    </source>
</evidence>
<feature type="binding site" evidence="7">
    <location>
        <position position="294"/>
    </location>
    <ligand>
        <name>Zn(2+)</name>
        <dbReference type="ChEBI" id="CHEBI:29105"/>
        <label>1</label>
    </ligand>
</feature>
<comment type="similarity">
    <text evidence="2 7">Belongs to the metallo-dependent hydrolases superfamily. DHOase family. Class I DHOase subfamily.</text>
</comment>
<evidence type="ECO:0000256" key="5">
    <source>
        <dbReference type="ARBA" id="ARBA00022833"/>
    </source>
</evidence>
<feature type="domain" description="Amidohydrolase 3" evidence="8">
    <location>
        <begin position="327"/>
        <end position="410"/>
    </location>
</feature>
<reference evidence="10 11" key="1">
    <citation type="submission" date="2009-01" db="EMBL/GenBank/DDBJ databases">
        <authorList>
            <person name="Fulton L."/>
            <person name="Clifton S."/>
            <person name="Fulton B."/>
            <person name="Xu J."/>
            <person name="Minx P."/>
            <person name="Pepin K.H."/>
            <person name="Johnson M."/>
            <person name="Bhonagiri V."/>
            <person name="Nash W.E."/>
            <person name="Mardis E.R."/>
            <person name="Wilson R.K."/>
        </authorList>
    </citation>
    <scope>NUCLEOTIDE SEQUENCE [LARGE SCALE GENOMIC DNA]</scope>
    <source>
        <strain evidence="10 11">DSM 5476</strain>
    </source>
</reference>
<evidence type="ECO:0000256" key="1">
    <source>
        <dbReference type="ARBA" id="ARBA00002368"/>
    </source>
</evidence>
<feature type="binding site" evidence="7">
    <location>
        <position position="52"/>
    </location>
    <ligand>
        <name>Zn(2+)</name>
        <dbReference type="ChEBI" id="CHEBI:29105"/>
        <label>1</label>
    </ligand>
</feature>
<feature type="binding site" evidence="7">
    <location>
        <position position="141"/>
    </location>
    <ligand>
        <name>Zn(2+)</name>
        <dbReference type="ChEBI" id="CHEBI:29105"/>
        <label>1</label>
    </ligand>
</feature>
<feature type="binding site" evidence="7">
    <location>
        <position position="298"/>
    </location>
    <ligand>
        <name>substrate</name>
    </ligand>
</feature>
<keyword evidence="6 7" id="KW-0665">Pyrimidine biosynthesis</keyword>
<reference evidence="10 11" key="2">
    <citation type="submission" date="2009-02" db="EMBL/GenBank/DDBJ databases">
        <title>Draft genome sequence of Clostridium methylpentosum (DSM 5476).</title>
        <authorList>
            <person name="Sudarsanam P."/>
            <person name="Ley R."/>
            <person name="Guruge J."/>
            <person name="Turnbaugh P.J."/>
            <person name="Mahowald M."/>
            <person name="Liep D."/>
            <person name="Gordon J."/>
        </authorList>
    </citation>
    <scope>NUCLEOTIDE SEQUENCE [LARGE SCALE GENOMIC DNA]</scope>
    <source>
        <strain evidence="10 11">DSM 5476</strain>
    </source>
</reference>
<dbReference type="InterPro" id="IPR024403">
    <property type="entry name" value="DHOase_cat"/>
</dbReference>
<feature type="binding site" evidence="7">
    <location>
        <position position="141"/>
    </location>
    <ligand>
        <name>Zn(2+)</name>
        <dbReference type="ChEBI" id="CHEBI:29105"/>
        <label>2</label>
    </ligand>
</feature>
<dbReference type="InterPro" id="IPR013108">
    <property type="entry name" value="Amidohydro_3"/>
</dbReference>
<dbReference type="Pfam" id="PF12890">
    <property type="entry name" value="DHOase"/>
    <property type="match status" value="1"/>
</dbReference>
<dbReference type="InterPro" id="IPR032466">
    <property type="entry name" value="Metal_Hydrolase"/>
</dbReference>
<dbReference type="Pfam" id="PF07969">
    <property type="entry name" value="Amidohydro_3"/>
    <property type="match status" value="1"/>
</dbReference>
<evidence type="ECO:0000256" key="4">
    <source>
        <dbReference type="ARBA" id="ARBA00022801"/>
    </source>
</evidence>
<protein>
    <recommendedName>
        <fullName evidence="7">Dihydroorotase</fullName>
        <shortName evidence="7">DHOase</shortName>
        <ecNumber evidence="7">3.5.2.3</ecNumber>
    </recommendedName>
</protein>
<comment type="catalytic activity">
    <reaction evidence="7">
        <text>(S)-dihydroorotate + H2O = N-carbamoyl-L-aspartate + H(+)</text>
        <dbReference type="Rhea" id="RHEA:24296"/>
        <dbReference type="ChEBI" id="CHEBI:15377"/>
        <dbReference type="ChEBI" id="CHEBI:15378"/>
        <dbReference type="ChEBI" id="CHEBI:30864"/>
        <dbReference type="ChEBI" id="CHEBI:32814"/>
        <dbReference type="EC" id="3.5.2.3"/>
    </reaction>
</comment>
<dbReference type="Proteomes" id="UP000003340">
    <property type="component" value="Unassembled WGS sequence"/>
</dbReference>
<keyword evidence="3 7" id="KW-0479">Metal-binding</keyword>
<feature type="domain" description="Dihydroorotase catalytic" evidence="9">
    <location>
        <begin position="42"/>
        <end position="225"/>
    </location>
</feature>
<comment type="function">
    <text evidence="1 7">Catalyzes the reversible cyclization of carbamoyl aspartate to dihydroorotate.</text>
</comment>
<keyword evidence="4 7" id="KW-0378">Hydrolase</keyword>
<comment type="cofactor">
    <cofactor evidence="7">
        <name>Zn(2+)</name>
        <dbReference type="ChEBI" id="CHEBI:29105"/>
    </cofactor>
    <text evidence="7">Binds 2 Zn(2+) ions per subunit.</text>
</comment>
<dbReference type="STRING" id="537013.CLOSTMETH_01542"/>
<dbReference type="eggNOG" id="COG0044">
    <property type="taxonomic scope" value="Bacteria"/>
</dbReference>
<feature type="binding site" evidence="7">
    <location>
        <position position="267"/>
    </location>
    <ligand>
        <name>substrate</name>
    </ligand>
</feature>
<dbReference type="GO" id="GO:0005737">
    <property type="term" value="C:cytoplasm"/>
    <property type="evidence" value="ECO:0007669"/>
    <property type="project" value="TreeGrafter"/>
</dbReference>
<evidence type="ECO:0000256" key="7">
    <source>
        <dbReference type="HAMAP-Rule" id="MF_00220"/>
    </source>
</evidence>
<feature type="binding site" evidence="7">
    <location>
        <position position="168"/>
    </location>
    <ligand>
        <name>Zn(2+)</name>
        <dbReference type="ChEBI" id="CHEBI:29105"/>
        <label>2</label>
    </ligand>
</feature>
<feature type="active site" evidence="7">
    <location>
        <position position="294"/>
    </location>
</feature>
<feature type="binding site" evidence="7">
    <location>
        <position position="84"/>
    </location>
    <ligand>
        <name>substrate</name>
    </ligand>
</feature>
<keyword evidence="5 7" id="KW-0862">Zinc</keyword>
<dbReference type="InterPro" id="IPR002195">
    <property type="entry name" value="Dihydroorotase_CS"/>
</dbReference>
<dbReference type="GO" id="GO:0004038">
    <property type="term" value="F:allantoinase activity"/>
    <property type="evidence" value="ECO:0007669"/>
    <property type="project" value="TreeGrafter"/>
</dbReference>
<dbReference type="AlphaFoldDB" id="C0ECH1"/>
<dbReference type="PANTHER" id="PTHR43668:SF2">
    <property type="entry name" value="ALLANTOINASE"/>
    <property type="match status" value="1"/>
</dbReference>
<comment type="caution">
    <text evidence="7">Lacks conserved residue(s) required for the propagation of feature annotation.</text>
</comment>
<evidence type="ECO:0000313" key="10">
    <source>
        <dbReference type="EMBL" id="EEG30787.1"/>
    </source>
</evidence>
<dbReference type="GO" id="GO:0004151">
    <property type="term" value="F:dihydroorotase activity"/>
    <property type="evidence" value="ECO:0007669"/>
    <property type="project" value="UniProtKB-UniRule"/>
</dbReference>
<proteinExistence type="inferred from homology"/>
<name>C0ECH1_9FIRM</name>
<dbReference type="EC" id="3.5.2.3" evidence="7"/>
<comment type="caution">
    <text evidence="10">The sequence shown here is derived from an EMBL/GenBank/DDBJ whole genome shotgun (WGS) entry which is preliminary data.</text>
</comment>
<feature type="binding site" evidence="7">
    <location>
        <position position="221"/>
    </location>
    <ligand>
        <name>Zn(2+)</name>
        <dbReference type="ChEBI" id="CHEBI:29105"/>
        <label>2</label>
    </ligand>
</feature>
<dbReference type="CDD" id="cd01317">
    <property type="entry name" value="DHOase_IIa"/>
    <property type="match status" value="1"/>
</dbReference>
<dbReference type="InterPro" id="IPR004722">
    <property type="entry name" value="DHOase"/>
</dbReference>
<dbReference type="HOGENOM" id="CLU_015572_1_0_9"/>
<feature type="binding site" evidence="7">
    <location>
        <position position="50"/>
    </location>
    <ligand>
        <name>Zn(2+)</name>
        <dbReference type="ChEBI" id="CHEBI:29105"/>
        <label>1</label>
    </ligand>
</feature>